<dbReference type="EMBL" id="CABP01000085">
    <property type="protein sequence ID" value="CBI04852.1"/>
    <property type="molecule type" value="Genomic_DNA"/>
</dbReference>
<organism evidence="2">
    <name type="scientific">mine drainage metagenome</name>
    <dbReference type="NCBI Taxonomy" id="410659"/>
    <lineage>
        <taxon>unclassified sequences</taxon>
        <taxon>metagenomes</taxon>
        <taxon>ecological metagenomes</taxon>
    </lineage>
</organism>
<gene>
    <name evidence="2" type="ORF">CARN5_1722</name>
</gene>
<comment type="caution">
    <text evidence="2">The sequence shown here is derived from an EMBL/GenBank/DDBJ whole genome shotgun (WGS) entry which is preliminary data.</text>
</comment>
<proteinExistence type="predicted"/>
<dbReference type="AlphaFoldDB" id="E6QCC6"/>
<reference evidence="2" key="1">
    <citation type="submission" date="2009-10" db="EMBL/GenBank/DDBJ databases">
        <title>Diversity of trophic interactions inside an arsenic-rich microbial ecosystem.</title>
        <authorList>
            <person name="Bertin P.N."/>
            <person name="Heinrich-Salmeron A."/>
            <person name="Pelletier E."/>
            <person name="Goulhen-Chollet F."/>
            <person name="Arsene-Ploetze F."/>
            <person name="Gallien S."/>
            <person name="Calteau A."/>
            <person name="Vallenet D."/>
            <person name="Casiot C."/>
            <person name="Chane-Woon-Ming B."/>
            <person name="Giloteaux L."/>
            <person name="Barakat M."/>
            <person name="Bonnefoy V."/>
            <person name="Bruneel O."/>
            <person name="Chandler M."/>
            <person name="Cleiss J."/>
            <person name="Duran R."/>
            <person name="Elbaz-Poulichet F."/>
            <person name="Fonknechten N."/>
            <person name="Lauga B."/>
            <person name="Mornico D."/>
            <person name="Ortet P."/>
            <person name="Schaeffer C."/>
            <person name="Siguier P."/>
            <person name="Alexander Thil Smith A."/>
            <person name="Van Dorsselaer A."/>
            <person name="Weissenbach J."/>
            <person name="Medigue C."/>
            <person name="Le Paslier D."/>
        </authorList>
    </citation>
    <scope>NUCLEOTIDE SEQUENCE</scope>
</reference>
<name>E6QCC6_9ZZZZ</name>
<feature type="domain" description="Transposase IS4 N-terminal" evidence="1">
    <location>
        <begin position="3"/>
        <end position="34"/>
    </location>
</feature>
<protein>
    <recommendedName>
        <fullName evidence="1">Transposase IS4 N-terminal domain-containing protein</fullName>
    </recommendedName>
</protein>
<accession>E6QCC6</accession>
<evidence type="ECO:0000259" key="1">
    <source>
        <dbReference type="Pfam" id="PF13006"/>
    </source>
</evidence>
<sequence length="37" mass="4469">MESQRRRGLPHDVLIYFVLAMVRYANVAYEEVLRLEM</sequence>
<evidence type="ECO:0000313" key="2">
    <source>
        <dbReference type="EMBL" id="CBI04852.1"/>
    </source>
</evidence>
<dbReference type="Pfam" id="PF13006">
    <property type="entry name" value="Nterm_IS4"/>
    <property type="match status" value="1"/>
</dbReference>
<dbReference type="InterPro" id="IPR024473">
    <property type="entry name" value="Transposases_IS4_N"/>
</dbReference>